<organism evidence="1 2">
    <name type="scientific">Priestia koreensis</name>
    <dbReference type="NCBI Taxonomy" id="284581"/>
    <lineage>
        <taxon>Bacteria</taxon>
        <taxon>Bacillati</taxon>
        <taxon>Bacillota</taxon>
        <taxon>Bacilli</taxon>
        <taxon>Bacillales</taxon>
        <taxon>Bacillaceae</taxon>
        <taxon>Priestia</taxon>
    </lineage>
</organism>
<dbReference type="Proteomes" id="UP000037558">
    <property type="component" value="Unassembled WGS sequence"/>
</dbReference>
<evidence type="ECO:0000313" key="2">
    <source>
        <dbReference type="Proteomes" id="UP000037558"/>
    </source>
</evidence>
<dbReference type="RefSeq" id="WP_053402060.1">
    <property type="nucleotide sequence ID" value="NZ_CP061868.1"/>
</dbReference>
<protein>
    <recommendedName>
        <fullName evidence="3">DUF3679 domain-containing protein</fullName>
    </recommendedName>
</protein>
<dbReference type="InterPro" id="IPR020534">
    <property type="entry name" value="Uncharacterised_YqxA"/>
</dbReference>
<accession>A0A0M0KYG2</accession>
<dbReference type="EMBL" id="LILC01000019">
    <property type="protein sequence ID" value="KOO43861.1"/>
    <property type="molecule type" value="Genomic_DNA"/>
</dbReference>
<keyword evidence="2" id="KW-1185">Reference proteome</keyword>
<reference evidence="2" key="1">
    <citation type="submission" date="2015-08" db="EMBL/GenBank/DDBJ databases">
        <title>Fjat-14210 dsm16467.</title>
        <authorList>
            <person name="Liu B."/>
            <person name="Wang J."/>
            <person name="Zhu Y."/>
            <person name="Liu G."/>
            <person name="Chen Q."/>
            <person name="Chen Z."/>
            <person name="Lan J."/>
            <person name="Che J."/>
            <person name="Ge C."/>
            <person name="Shi H."/>
            <person name="Pan Z."/>
            <person name="Liu X."/>
        </authorList>
    </citation>
    <scope>NUCLEOTIDE SEQUENCE [LARGE SCALE GENOMIC DNA]</scope>
    <source>
        <strain evidence="2">DSM 16467</strain>
    </source>
</reference>
<name>A0A0M0KYG2_9BACI</name>
<dbReference type="PATRIC" id="fig|284581.3.peg.3880"/>
<sequence length="110" mass="11951">MVKFTIRCLLVASLLFFGVLLGMQTANEGLIKMKGYEDPALSKAVNISTDDGEVEASVLGAKSKFNLEEKQQLLEKRKAFNLFSNAGKKIANATKGAAEKGMHLLDGIFK</sequence>
<proteinExistence type="predicted"/>
<dbReference type="OrthoDB" id="2941402at2"/>
<comment type="caution">
    <text evidence="1">The sequence shown here is derived from an EMBL/GenBank/DDBJ whole genome shotgun (WGS) entry which is preliminary data.</text>
</comment>
<dbReference type="AlphaFoldDB" id="A0A0M0KYG2"/>
<dbReference type="STRING" id="284581.AMD01_14050"/>
<evidence type="ECO:0008006" key="3">
    <source>
        <dbReference type="Google" id="ProtNLM"/>
    </source>
</evidence>
<gene>
    <name evidence="1" type="ORF">AMD01_14050</name>
</gene>
<evidence type="ECO:0000313" key="1">
    <source>
        <dbReference type="EMBL" id="KOO43861.1"/>
    </source>
</evidence>
<dbReference type="Pfam" id="PF12438">
    <property type="entry name" value="DUF3679"/>
    <property type="match status" value="1"/>
</dbReference>